<protein>
    <submittedName>
        <fullName evidence="9">FO synthase subunit 2</fullName>
    </submittedName>
</protein>
<evidence type="ECO:0000256" key="3">
    <source>
        <dbReference type="ARBA" id="ARBA00022723"/>
    </source>
</evidence>
<dbReference type="PANTHER" id="PTHR43076">
    <property type="entry name" value="FO SYNTHASE (COFH)"/>
    <property type="match status" value="1"/>
</dbReference>
<dbReference type="Gene3D" id="3.20.20.70">
    <property type="entry name" value="Aldolase class I"/>
    <property type="match status" value="1"/>
</dbReference>
<keyword evidence="4 6" id="KW-0408">Iron</keyword>
<dbReference type="SFLD" id="SFLDS00029">
    <property type="entry name" value="Radical_SAM"/>
    <property type="match status" value="1"/>
</dbReference>
<dbReference type="InterPro" id="IPR020050">
    <property type="entry name" value="FO_synthase_su2"/>
</dbReference>
<dbReference type="Pfam" id="PF19288">
    <property type="entry name" value="CofH_C"/>
    <property type="match status" value="1"/>
</dbReference>
<keyword evidence="10" id="KW-1185">Reference proteome</keyword>
<evidence type="ECO:0000256" key="2">
    <source>
        <dbReference type="ARBA" id="ARBA00022691"/>
    </source>
</evidence>
<evidence type="ECO:0000313" key="9">
    <source>
        <dbReference type="EMBL" id="ALO15479.1"/>
    </source>
</evidence>
<dbReference type="SFLD" id="SFLDG01389">
    <property type="entry name" value="menaquinone_synthsis_involved"/>
    <property type="match status" value="1"/>
</dbReference>
<evidence type="ECO:0000256" key="4">
    <source>
        <dbReference type="ARBA" id="ARBA00023004"/>
    </source>
</evidence>
<gene>
    <name evidence="9" type="ORF">L21SP5_01838</name>
</gene>
<dbReference type="InterPro" id="IPR007197">
    <property type="entry name" value="rSAM"/>
</dbReference>
<feature type="binding site" evidence="6">
    <location>
        <position position="67"/>
    </location>
    <ligand>
        <name>[4Fe-4S] cluster</name>
        <dbReference type="ChEBI" id="CHEBI:49883"/>
        <note>4Fe-4S-S-AdoMet</note>
    </ligand>
</feature>
<dbReference type="PATRIC" id="fig|1307839.3.peg.1944"/>
<dbReference type="GO" id="GO:0044689">
    <property type="term" value="F:7,8-didemethyl-8-hydroxy-5-deazariboflavin synthase activity"/>
    <property type="evidence" value="ECO:0007669"/>
    <property type="project" value="TreeGrafter"/>
</dbReference>
<proteinExistence type="predicted"/>
<evidence type="ECO:0000256" key="5">
    <source>
        <dbReference type="ARBA" id="ARBA00023014"/>
    </source>
</evidence>
<dbReference type="InterPro" id="IPR006638">
    <property type="entry name" value="Elp3/MiaA/NifB-like_rSAM"/>
</dbReference>
<accession>A0A0S2HZJ5</accession>
<dbReference type="SMART" id="SM00729">
    <property type="entry name" value="Elp3"/>
    <property type="match status" value="1"/>
</dbReference>
<dbReference type="SFLD" id="SFLDG01064">
    <property type="entry name" value="F420__menaquinone_cofactor_bio"/>
    <property type="match status" value="1"/>
</dbReference>
<dbReference type="GO" id="GO:0046872">
    <property type="term" value="F:metal ion binding"/>
    <property type="evidence" value="ECO:0007669"/>
    <property type="project" value="UniProtKB-KW"/>
</dbReference>
<dbReference type="STRING" id="1307839.L21SP5_01838"/>
<feature type="binding site" evidence="7">
    <location>
        <position position="73"/>
    </location>
    <ligand>
        <name>S-adenosyl-L-methionine</name>
        <dbReference type="ChEBI" id="CHEBI:59789"/>
    </ligand>
</feature>
<dbReference type="Proteomes" id="UP000064893">
    <property type="component" value="Chromosome"/>
</dbReference>
<evidence type="ECO:0000256" key="6">
    <source>
        <dbReference type="PIRSR" id="PIRSR004762-1"/>
    </source>
</evidence>
<dbReference type="InterPro" id="IPR013785">
    <property type="entry name" value="Aldolase_TIM"/>
</dbReference>
<comment type="cofactor">
    <cofactor evidence="6">
        <name>[4Fe-4S] cluster</name>
        <dbReference type="ChEBI" id="CHEBI:49883"/>
    </cofactor>
    <text evidence="6">Binds 1 [4Fe-4S] cluster. The cluster is coordinated with 3 cysteines and an exchangeable S-adenosyl-L-methionine.</text>
</comment>
<keyword evidence="2 6" id="KW-0949">S-adenosyl-L-methionine</keyword>
<evidence type="ECO:0000256" key="1">
    <source>
        <dbReference type="ARBA" id="ARBA00022485"/>
    </source>
</evidence>
<evidence type="ECO:0000256" key="7">
    <source>
        <dbReference type="PIRSR" id="PIRSR004762-2"/>
    </source>
</evidence>
<feature type="domain" description="Radical SAM core" evidence="8">
    <location>
        <begin position="53"/>
        <end position="294"/>
    </location>
</feature>
<organism evidence="9 10">
    <name type="scientific">Salinivirga cyanobacteriivorans</name>
    <dbReference type="NCBI Taxonomy" id="1307839"/>
    <lineage>
        <taxon>Bacteria</taxon>
        <taxon>Pseudomonadati</taxon>
        <taxon>Bacteroidota</taxon>
        <taxon>Bacteroidia</taxon>
        <taxon>Bacteroidales</taxon>
        <taxon>Salinivirgaceae</taxon>
        <taxon>Salinivirga</taxon>
    </lineage>
</organism>
<dbReference type="GO" id="GO:0016765">
    <property type="term" value="F:transferase activity, transferring alkyl or aryl (other than methyl) groups"/>
    <property type="evidence" value="ECO:0007669"/>
    <property type="project" value="InterPro"/>
</dbReference>
<feature type="binding site" evidence="7">
    <location>
        <position position="321"/>
    </location>
    <ligand>
        <name>(3R)-3-methyl-D-ornithine</name>
        <dbReference type="ChEBI" id="CHEBI:64642"/>
    </ligand>
</feature>
<evidence type="ECO:0000313" key="10">
    <source>
        <dbReference type="Proteomes" id="UP000064893"/>
    </source>
</evidence>
<feature type="binding site" evidence="7">
    <location>
        <position position="179"/>
    </location>
    <ligand>
        <name>S-adenosyl-L-methionine</name>
        <dbReference type="ChEBI" id="CHEBI:59789"/>
    </ligand>
</feature>
<dbReference type="AlphaFoldDB" id="A0A0S2HZJ5"/>
<dbReference type="NCBIfam" id="TIGR00423">
    <property type="entry name" value="CofH family radical SAM protein"/>
    <property type="match status" value="1"/>
</dbReference>
<evidence type="ECO:0000259" key="8">
    <source>
        <dbReference type="PROSITE" id="PS51918"/>
    </source>
</evidence>
<dbReference type="SFLD" id="SFLDF00342">
    <property type="entry name" value="cyclic_dehypoxanthine_futalosi"/>
    <property type="match status" value="1"/>
</dbReference>
<dbReference type="Pfam" id="PF04055">
    <property type="entry name" value="Radical_SAM"/>
    <property type="match status" value="1"/>
</dbReference>
<keyword evidence="3" id="KW-0479">Metal-binding</keyword>
<reference evidence="9 10" key="1">
    <citation type="submission" date="2015-11" db="EMBL/GenBank/DDBJ databases">
        <title>Description and complete genome sequence of a novel strain predominating in hypersaline microbial mats and representing a new family of the Bacteriodetes phylum.</title>
        <authorList>
            <person name="Spring S."/>
            <person name="Bunk B."/>
            <person name="Sproer C."/>
            <person name="Klenk H.-P."/>
        </authorList>
    </citation>
    <scope>NUCLEOTIDE SEQUENCE [LARGE SCALE GENOMIC DNA]</scope>
    <source>
        <strain evidence="9 10">L21-Spi-D4</strain>
    </source>
</reference>
<sequence length="365" mass="41142">MKHTKIHHIYEKVAHGVTISRSESKTLYKQAPLSTLMFLAHQRRKAQTNPDYVGWIVDRNVNITNGCFSQCTFCNFCVKPGDQNEYITTMDQYREKITKLFSLGGNQLLLQGGMHPKLGLSFYTKLFSDLKAEFPELKLHALGPAEIQFMAQKAKLSNRKVLEELTSAGMDSLPGAGAEILVDRVRNIISPRKCNSQQWLDVMLEAHQMGLVTSATMMFGHVETLEERIEHLFRLREVQSQKPDDAPGFVTFIPWPFMSEGTQLLQQQPNIKPVMSAEYIKMLALSRIILDNISNLQASLLTVGKDIAQTCLFAGANDLGSIMIEENVVSSAGVRRTIEKNTLTDTIEKAGFKPRLRNQAYEFVD</sequence>
<dbReference type="InterPro" id="IPR045567">
    <property type="entry name" value="CofH/MnqC-like_C"/>
</dbReference>
<dbReference type="EMBL" id="CP013118">
    <property type="protein sequence ID" value="ALO15479.1"/>
    <property type="molecule type" value="Genomic_DNA"/>
</dbReference>
<feature type="binding site" evidence="6">
    <location>
        <position position="71"/>
    </location>
    <ligand>
        <name>[4Fe-4S] cluster</name>
        <dbReference type="ChEBI" id="CHEBI:49883"/>
        <note>4Fe-4S-S-AdoMet</note>
    </ligand>
</feature>
<feature type="binding site" evidence="7">
    <location>
        <position position="299"/>
    </location>
    <ligand>
        <name>(3R)-3-methyl-D-ornithine</name>
        <dbReference type="ChEBI" id="CHEBI:64642"/>
    </ligand>
</feature>
<dbReference type="PIRSF" id="PIRSF004762">
    <property type="entry name" value="CHP00423"/>
    <property type="match status" value="1"/>
</dbReference>
<dbReference type="KEGG" id="blq:L21SP5_01838"/>
<dbReference type="InterPro" id="IPR058240">
    <property type="entry name" value="rSAM_sf"/>
</dbReference>
<name>A0A0S2HZJ5_9BACT</name>
<keyword evidence="1 6" id="KW-0004">4Fe-4S</keyword>
<dbReference type="CDD" id="cd01335">
    <property type="entry name" value="Radical_SAM"/>
    <property type="match status" value="1"/>
</dbReference>
<dbReference type="PROSITE" id="PS51918">
    <property type="entry name" value="RADICAL_SAM"/>
    <property type="match status" value="1"/>
</dbReference>
<dbReference type="InterPro" id="IPR034405">
    <property type="entry name" value="F420"/>
</dbReference>
<dbReference type="SUPFAM" id="SSF102114">
    <property type="entry name" value="Radical SAM enzymes"/>
    <property type="match status" value="1"/>
</dbReference>
<keyword evidence="5 6" id="KW-0411">Iron-sulfur</keyword>
<dbReference type="GO" id="GO:0051539">
    <property type="term" value="F:4 iron, 4 sulfur cluster binding"/>
    <property type="evidence" value="ECO:0007669"/>
    <property type="project" value="UniProtKB-KW"/>
</dbReference>
<dbReference type="RefSeq" id="WP_237214965.1">
    <property type="nucleotide sequence ID" value="NZ_CP013118.1"/>
</dbReference>
<dbReference type="PANTHER" id="PTHR43076:SF1">
    <property type="entry name" value="LIPOYL SYNTHASE 2"/>
    <property type="match status" value="1"/>
</dbReference>
<feature type="binding site" evidence="6">
    <location>
        <position position="74"/>
    </location>
    <ligand>
        <name>[4Fe-4S] cluster</name>
        <dbReference type="ChEBI" id="CHEBI:49883"/>
        <note>4Fe-4S-S-AdoMet</note>
    </ligand>
</feature>